<dbReference type="PANTHER" id="PTHR28520">
    <property type="entry name" value="MITOTIC-SPINDLE ORGANIZING PROTEIN 1"/>
    <property type="match status" value="1"/>
</dbReference>
<proteinExistence type="inferred from homology"/>
<comment type="similarity">
    <text evidence="2">Belongs to the MOZART1 family.</text>
</comment>
<evidence type="ECO:0000313" key="5">
    <source>
        <dbReference type="EMBL" id="KAK9803759.1"/>
    </source>
</evidence>
<dbReference type="Pfam" id="PF12554">
    <property type="entry name" value="MOZART1"/>
    <property type="match status" value="1"/>
</dbReference>
<keyword evidence="3" id="KW-0963">Cytoplasm</keyword>
<evidence type="ECO:0000256" key="1">
    <source>
        <dbReference type="ARBA" id="ARBA00004267"/>
    </source>
</evidence>
<dbReference type="GO" id="GO:0051415">
    <property type="term" value="P:microtubule nucleation by interphase microtubule organizing center"/>
    <property type="evidence" value="ECO:0007669"/>
    <property type="project" value="TreeGrafter"/>
</dbReference>
<dbReference type="AlphaFoldDB" id="A0AAW1P7L7"/>
<evidence type="ECO:0000256" key="3">
    <source>
        <dbReference type="ARBA" id="ARBA00022490"/>
    </source>
</evidence>
<reference evidence="5 6" key="1">
    <citation type="journal article" date="2024" name="Nat. Commun.">
        <title>Phylogenomics reveals the evolutionary origins of lichenization in chlorophyte algae.</title>
        <authorList>
            <person name="Puginier C."/>
            <person name="Libourel C."/>
            <person name="Otte J."/>
            <person name="Skaloud P."/>
            <person name="Haon M."/>
            <person name="Grisel S."/>
            <person name="Petersen M."/>
            <person name="Berrin J.G."/>
            <person name="Delaux P.M."/>
            <person name="Dal Grande F."/>
            <person name="Keller J."/>
        </authorList>
    </citation>
    <scope>NUCLEOTIDE SEQUENCE [LARGE SCALE GENOMIC DNA]</scope>
    <source>
        <strain evidence="5 6">SAG 2036</strain>
    </source>
</reference>
<evidence type="ECO:0008006" key="7">
    <source>
        <dbReference type="Google" id="ProtNLM"/>
    </source>
</evidence>
<evidence type="ECO:0000256" key="4">
    <source>
        <dbReference type="ARBA" id="ARBA00023212"/>
    </source>
</evidence>
<keyword evidence="6" id="KW-1185">Reference proteome</keyword>
<keyword evidence="4" id="KW-0206">Cytoskeleton</keyword>
<name>A0AAW1P7L7_9CHLO</name>
<gene>
    <name evidence="5" type="ORF">WJX73_003272</name>
</gene>
<evidence type="ECO:0000313" key="6">
    <source>
        <dbReference type="Proteomes" id="UP001465755"/>
    </source>
</evidence>
<dbReference type="PANTHER" id="PTHR28520:SF2">
    <property type="entry name" value="MITOTIC-SPINDLE ORGANIZING PROTEIN 1"/>
    <property type="match status" value="1"/>
</dbReference>
<dbReference type="Proteomes" id="UP001465755">
    <property type="component" value="Unassembled WGS sequence"/>
</dbReference>
<comment type="subcellular location">
    <subcellularLocation>
        <location evidence="1">Cytoplasm</location>
        <location evidence="1">Cytoskeleton</location>
        <location evidence="1">Microtubule organizing center</location>
    </subcellularLocation>
</comment>
<dbReference type="EMBL" id="JALJOQ010000056">
    <property type="protein sequence ID" value="KAK9803759.1"/>
    <property type="molecule type" value="Genomic_DNA"/>
</dbReference>
<dbReference type="GO" id="GO:0031021">
    <property type="term" value="C:interphase microtubule organizing center"/>
    <property type="evidence" value="ECO:0007669"/>
    <property type="project" value="TreeGrafter"/>
</dbReference>
<organism evidence="5 6">
    <name type="scientific">Symbiochloris irregularis</name>
    <dbReference type="NCBI Taxonomy" id="706552"/>
    <lineage>
        <taxon>Eukaryota</taxon>
        <taxon>Viridiplantae</taxon>
        <taxon>Chlorophyta</taxon>
        <taxon>core chlorophytes</taxon>
        <taxon>Trebouxiophyceae</taxon>
        <taxon>Trebouxiales</taxon>
        <taxon>Trebouxiaceae</taxon>
        <taxon>Symbiochloris</taxon>
    </lineage>
</organism>
<dbReference type="GO" id="GO:0005819">
    <property type="term" value="C:spindle"/>
    <property type="evidence" value="ECO:0007669"/>
    <property type="project" value="TreeGrafter"/>
</dbReference>
<comment type="caution">
    <text evidence="5">The sequence shown here is derived from an EMBL/GenBank/DDBJ whole genome shotgun (WGS) entry which is preliminary data.</text>
</comment>
<sequence length="78" mass="8679">MEREEVSARALNICTELSQILNTGLDKTELEIVIKLVQAGEHPEAVAQVVRHLKQRAAELSKPKGLSDQLKAPSFRNM</sequence>
<dbReference type="GO" id="GO:0090307">
    <property type="term" value="P:mitotic spindle assembly"/>
    <property type="evidence" value="ECO:0007669"/>
    <property type="project" value="TreeGrafter"/>
</dbReference>
<accession>A0AAW1P7L7</accession>
<dbReference type="GO" id="GO:0033566">
    <property type="term" value="P:gamma-tubulin complex localization"/>
    <property type="evidence" value="ECO:0007669"/>
    <property type="project" value="InterPro"/>
</dbReference>
<evidence type="ECO:0000256" key="2">
    <source>
        <dbReference type="ARBA" id="ARBA00011015"/>
    </source>
</evidence>
<protein>
    <recommendedName>
        <fullName evidence="7">Mitotic-spindle organizing protein 1</fullName>
    </recommendedName>
</protein>
<dbReference type="InterPro" id="IPR022214">
    <property type="entry name" value="MZT1"/>
</dbReference>
<dbReference type="GO" id="GO:0000931">
    <property type="term" value="C:gamma-tubulin ring complex"/>
    <property type="evidence" value="ECO:0007669"/>
    <property type="project" value="InterPro"/>
</dbReference>